<sequence length="148" mass="16045">MNGKRALTDDPGFLLSRASGMVARSVSKALAPLDLRVRSYSLLALATEHPEGIAQRQLADIIGLDPSQVVALVDQLEERGLVARTAAPGDRRTKLVTATEAGRQLYDEAHARVTEQDTHHFSQLSPAELEQLVRLLRQLAYPAEPAAG</sequence>
<dbReference type="PROSITE" id="PS50995">
    <property type="entry name" value="HTH_MARR_2"/>
    <property type="match status" value="1"/>
</dbReference>
<evidence type="ECO:0000313" key="2">
    <source>
        <dbReference type="EMBL" id="KEI45168.1"/>
    </source>
</evidence>
<dbReference type="GO" id="GO:0003700">
    <property type="term" value="F:DNA-binding transcription factor activity"/>
    <property type="evidence" value="ECO:0007669"/>
    <property type="project" value="InterPro"/>
</dbReference>
<dbReference type="OrthoDB" id="4462574at2"/>
<dbReference type="STRING" id="28042.GU90_05105"/>
<dbReference type="eggNOG" id="COG1846">
    <property type="taxonomic scope" value="Bacteria"/>
</dbReference>
<dbReference type="InterPro" id="IPR036390">
    <property type="entry name" value="WH_DNA-bd_sf"/>
</dbReference>
<dbReference type="RefSeq" id="WP_029719684.1">
    <property type="nucleotide sequence ID" value="NZ_JAJUIW010000004.1"/>
</dbReference>
<dbReference type="PANTHER" id="PTHR33164:SF99">
    <property type="entry name" value="MARR FAMILY REGULATORY PROTEIN"/>
    <property type="match status" value="1"/>
</dbReference>
<dbReference type="Pfam" id="PF12802">
    <property type="entry name" value="MarR_2"/>
    <property type="match status" value="1"/>
</dbReference>
<keyword evidence="3" id="KW-1185">Reference proteome</keyword>
<dbReference type="InterPro" id="IPR036388">
    <property type="entry name" value="WH-like_DNA-bd_sf"/>
</dbReference>
<feature type="domain" description="HTH marR-type" evidence="1">
    <location>
        <begin position="8"/>
        <end position="141"/>
    </location>
</feature>
<dbReference type="Proteomes" id="UP000031419">
    <property type="component" value="Unassembled WGS sequence"/>
</dbReference>
<proteinExistence type="predicted"/>
<dbReference type="Gene3D" id="1.10.10.10">
    <property type="entry name" value="Winged helix-like DNA-binding domain superfamily/Winged helix DNA-binding domain"/>
    <property type="match status" value="1"/>
</dbReference>
<dbReference type="InterPro" id="IPR000835">
    <property type="entry name" value="HTH_MarR-typ"/>
</dbReference>
<dbReference type="PANTHER" id="PTHR33164">
    <property type="entry name" value="TRANSCRIPTIONAL REGULATOR, MARR FAMILY"/>
    <property type="match status" value="1"/>
</dbReference>
<accession>A0A073AZJ7</accession>
<organism evidence="2 3">
    <name type="scientific">Saccharopolyspora rectivirgula</name>
    <dbReference type="NCBI Taxonomy" id="28042"/>
    <lineage>
        <taxon>Bacteria</taxon>
        <taxon>Bacillati</taxon>
        <taxon>Actinomycetota</taxon>
        <taxon>Actinomycetes</taxon>
        <taxon>Pseudonocardiales</taxon>
        <taxon>Pseudonocardiaceae</taxon>
        <taxon>Saccharopolyspora</taxon>
    </lineage>
</organism>
<evidence type="ECO:0000259" key="1">
    <source>
        <dbReference type="PROSITE" id="PS50995"/>
    </source>
</evidence>
<protein>
    <submittedName>
        <fullName evidence="2">MarR family transcriptional regulator</fullName>
    </submittedName>
</protein>
<dbReference type="SUPFAM" id="SSF46785">
    <property type="entry name" value="Winged helix' DNA-binding domain"/>
    <property type="match status" value="1"/>
</dbReference>
<comment type="caution">
    <text evidence="2">The sequence shown here is derived from an EMBL/GenBank/DDBJ whole genome shotgun (WGS) entry which is preliminary data.</text>
</comment>
<dbReference type="AlphaFoldDB" id="A0A073AZJ7"/>
<evidence type="ECO:0000313" key="3">
    <source>
        <dbReference type="Proteomes" id="UP000031419"/>
    </source>
</evidence>
<dbReference type="PRINTS" id="PR00598">
    <property type="entry name" value="HTHMARR"/>
</dbReference>
<reference evidence="2 3" key="1">
    <citation type="submission" date="2014-06" db="EMBL/GenBank/DDBJ databases">
        <title>Saccharopolyspora rectivirgula DSM-43113 Genome sequencing.</title>
        <authorList>
            <person name="Barrera C."/>
            <person name="Millon L."/>
            <person name="Rognon B."/>
            <person name="Zaugg C."/>
            <person name="Monod M."/>
        </authorList>
    </citation>
    <scope>NUCLEOTIDE SEQUENCE [LARGE SCALE GENOMIC DNA]</scope>
    <source>
        <strain evidence="2 3">DSM 43113</strain>
    </source>
</reference>
<dbReference type="SMART" id="SM00347">
    <property type="entry name" value="HTH_MARR"/>
    <property type="match status" value="1"/>
</dbReference>
<dbReference type="GO" id="GO:0006950">
    <property type="term" value="P:response to stress"/>
    <property type="evidence" value="ECO:0007669"/>
    <property type="project" value="TreeGrafter"/>
</dbReference>
<gene>
    <name evidence="2" type="ORF">GU90_05105</name>
</gene>
<name>A0A073AZJ7_9PSEU</name>
<dbReference type="EMBL" id="JNVU01000014">
    <property type="protein sequence ID" value="KEI45168.1"/>
    <property type="molecule type" value="Genomic_DNA"/>
</dbReference>
<dbReference type="InterPro" id="IPR039422">
    <property type="entry name" value="MarR/SlyA-like"/>
</dbReference>